<dbReference type="InterPro" id="IPR041577">
    <property type="entry name" value="RT_RNaseH_2"/>
</dbReference>
<proteinExistence type="predicted"/>
<evidence type="ECO:0000259" key="3">
    <source>
        <dbReference type="Pfam" id="PF03732"/>
    </source>
</evidence>
<dbReference type="InterPro" id="IPR043502">
    <property type="entry name" value="DNA/RNA_pol_sf"/>
</dbReference>
<dbReference type="InterPro" id="IPR043128">
    <property type="entry name" value="Rev_trsase/Diguanyl_cyclase"/>
</dbReference>
<sequence length="613" mass="70355">MKPPQFQGGKSEDAHKFLTLCHKMLKAVGMVDARGVRFVALQLRGRSREWWRTFVRFRQVGFHPAEWDVFSGAFQDHFIPWSVREESRLRFESFVQGIFPMTEYEVRFYELSRHALTIIPDEADRVRRFVRELTFSAKSYMFRAVREGVPSSLFFMVPHLEAEVHIEVVALFNVVGRLMLLCQQPRVGSQPEDLMVLADVVIGIQRLRLGVEVELRQVEVTPGIVPVFHQHASVLFDLGSTFSYVPTYFAAKFDMMSDCMHVPIHVSTLTLILDMDWLAPHHVILDCYAKIVTLAMPGVPRVEWTGVSGSYPSKAISFLRAQILVDRGCFSHLAFIRDTRVDPPPMDYVPVVREFVDVFPTGLPVLIDDILVYSKTEEDHIQHLRIVLQRLKEEKLYAKFSKYEFWLDSVAFLGHVVSKEGIRVDPAKIESFSTITSPLTRLTRQSASFQWSNECEESFQKLKTLLTSALILTYPRDFTIYCDASRVRLGGVLMQKNKVIAYAFRQLKTHERNYPTHDLELAVAVFVLKLCDTICMEFIVRWLELLKDYDITILYHPRKANVVTAWEQNTSPLTEVRTSSNIFTFGEISGVATASDFGSPPASLMLEQLITLH</sequence>
<dbReference type="InterPro" id="IPR000477">
    <property type="entry name" value="RT_dom"/>
</dbReference>
<evidence type="ECO:0000313" key="5">
    <source>
        <dbReference type="EMBL" id="WMV55056.1"/>
    </source>
</evidence>
<dbReference type="AlphaFoldDB" id="A0AAF0V1B1"/>
<dbReference type="PANTHER" id="PTHR37984">
    <property type="entry name" value="PROTEIN CBG26694"/>
    <property type="match status" value="1"/>
</dbReference>
<gene>
    <name evidence="5" type="ORF">MTR67_048441</name>
</gene>
<dbReference type="InterPro" id="IPR050951">
    <property type="entry name" value="Retrovirus_Pol_polyprotein"/>
</dbReference>
<feature type="domain" description="Retrotransposon gag" evidence="3">
    <location>
        <begin position="38"/>
        <end position="131"/>
    </location>
</feature>
<dbReference type="PANTHER" id="PTHR37984:SF5">
    <property type="entry name" value="PROTEIN NYNRIN-LIKE"/>
    <property type="match status" value="1"/>
</dbReference>
<name>A0AAF0V1B1_SOLVR</name>
<dbReference type="Pfam" id="PF17919">
    <property type="entry name" value="RT_RNaseH_2"/>
    <property type="match status" value="1"/>
</dbReference>
<accession>A0AAF0V1B1</accession>
<keyword evidence="1" id="KW-0511">Multifunctional enzyme</keyword>
<dbReference type="Gene3D" id="3.30.70.270">
    <property type="match status" value="2"/>
</dbReference>
<keyword evidence="6" id="KW-1185">Reference proteome</keyword>
<dbReference type="Pfam" id="PF00078">
    <property type="entry name" value="RVT_1"/>
    <property type="match status" value="1"/>
</dbReference>
<evidence type="ECO:0000256" key="1">
    <source>
        <dbReference type="ARBA" id="ARBA00023268"/>
    </source>
</evidence>
<feature type="domain" description="Reverse transcriptase" evidence="2">
    <location>
        <begin position="367"/>
        <end position="416"/>
    </location>
</feature>
<dbReference type="GO" id="GO:0003824">
    <property type="term" value="F:catalytic activity"/>
    <property type="evidence" value="ECO:0007669"/>
    <property type="project" value="UniProtKB-KW"/>
</dbReference>
<dbReference type="Pfam" id="PF03732">
    <property type="entry name" value="Retrotrans_gag"/>
    <property type="match status" value="1"/>
</dbReference>
<organism evidence="5 6">
    <name type="scientific">Solanum verrucosum</name>
    <dbReference type="NCBI Taxonomy" id="315347"/>
    <lineage>
        <taxon>Eukaryota</taxon>
        <taxon>Viridiplantae</taxon>
        <taxon>Streptophyta</taxon>
        <taxon>Embryophyta</taxon>
        <taxon>Tracheophyta</taxon>
        <taxon>Spermatophyta</taxon>
        <taxon>Magnoliopsida</taxon>
        <taxon>eudicotyledons</taxon>
        <taxon>Gunneridae</taxon>
        <taxon>Pentapetalae</taxon>
        <taxon>asterids</taxon>
        <taxon>lamiids</taxon>
        <taxon>Solanales</taxon>
        <taxon>Solanaceae</taxon>
        <taxon>Solanoideae</taxon>
        <taxon>Solaneae</taxon>
        <taxon>Solanum</taxon>
    </lineage>
</organism>
<dbReference type="SUPFAM" id="SSF56672">
    <property type="entry name" value="DNA/RNA polymerases"/>
    <property type="match status" value="1"/>
</dbReference>
<dbReference type="Pfam" id="PF08284">
    <property type="entry name" value="RVP_2"/>
    <property type="match status" value="1"/>
</dbReference>
<reference evidence="5" key="1">
    <citation type="submission" date="2023-08" db="EMBL/GenBank/DDBJ databases">
        <title>A de novo genome assembly of Solanum verrucosum Schlechtendal, a Mexican diploid species geographically isolated from the other diploid A-genome species in potato relatives.</title>
        <authorList>
            <person name="Hosaka K."/>
        </authorList>
    </citation>
    <scope>NUCLEOTIDE SEQUENCE</scope>
    <source>
        <tissue evidence="5">Young leaves</tissue>
    </source>
</reference>
<feature type="domain" description="Reverse transcriptase/retrotransposon-derived protein RNase H-like" evidence="4">
    <location>
        <begin position="451"/>
        <end position="531"/>
    </location>
</feature>
<dbReference type="Proteomes" id="UP001234989">
    <property type="component" value="Chromosome 11"/>
</dbReference>
<dbReference type="InterPro" id="IPR005162">
    <property type="entry name" value="Retrotrans_gag_dom"/>
</dbReference>
<protein>
    <submittedName>
        <fullName evidence="5">Uncharacterized protein</fullName>
    </submittedName>
</protein>
<evidence type="ECO:0000259" key="4">
    <source>
        <dbReference type="Pfam" id="PF17919"/>
    </source>
</evidence>
<evidence type="ECO:0000259" key="2">
    <source>
        <dbReference type="Pfam" id="PF00078"/>
    </source>
</evidence>
<dbReference type="EMBL" id="CP133622">
    <property type="protein sequence ID" value="WMV55056.1"/>
    <property type="molecule type" value="Genomic_DNA"/>
</dbReference>
<evidence type="ECO:0000313" key="6">
    <source>
        <dbReference type="Proteomes" id="UP001234989"/>
    </source>
</evidence>